<feature type="transmembrane region" description="Helical" evidence="1">
    <location>
        <begin position="26"/>
        <end position="50"/>
    </location>
</feature>
<dbReference type="EMBL" id="LCBE01000001">
    <property type="protein sequence ID" value="KKS05214.1"/>
    <property type="molecule type" value="Genomic_DNA"/>
</dbReference>
<organism evidence="2 3">
    <name type="scientific">Candidatus Nomurabacteria bacterium GW2011_GWA2_41_25</name>
    <dbReference type="NCBI Taxonomy" id="1618736"/>
    <lineage>
        <taxon>Bacteria</taxon>
        <taxon>Candidatus Nomuraibacteriota</taxon>
    </lineage>
</organism>
<keyword evidence="1" id="KW-0472">Membrane</keyword>
<evidence type="ECO:0008006" key="4">
    <source>
        <dbReference type="Google" id="ProtNLM"/>
    </source>
</evidence>
<evidence type="ECO:0000256" key="1">
    <source>
        <dbReference type="SAM" id="Phobius"/>
    </source>
</evidence>
<dbReference type="Proteomes" id="UP000034236">
    <property type="component" value="Unassembled WGS sequence"/>
</dbReference>
<keyword evidence="1" id="KW-1133">Transmembrane helix</keyword>
<name>A0A0G0VWS0_9BACT</name>
<dbReference type="AlphaFoldDB" id="A0A0G0VWS0"/>
<accession>A0A0G0VWS0</accession>
<protein>
    <recommendedName>
        <fullName evidence="4">Fimbrial assembly family protein</fullName>
    </recommendedName>
</protein>
<evidence type="ECO:0000313" key="3">
    <source>
        <dbReference type="Proteomes" id="UP000034236"/>
    </source>
</evidence>
<keyword evidence="1" id="KW-0812">Transmembrane</keyword>
<sequence length="196" mass="22048">MDQNFQTSFIPKKPIVRERAVSARPVGILLIASIFVLFAVLLATGGLYFYKGIVIKNITKMENTLNLAKNRFEPSKITELQTLDRRLRAASEILSKHIAITPVFNTLDSITMKTIRYTKFGYNLETDKNTRISIKISGQAIGYSSVALQSDLFAKNKNLIDPIFSNLTLDDKGSVLFDLEFSVDPSFVNYKQTLQS</sequence>
<comment type="caution">
    <text evidence="2">The sequence shown here is derived from an EMBL/GenBank/DDBJ whole genome shotgun (WGS) entry which is preliminary data.</text>
</comment>
<proteinExistence type="predicted"/>
<evidence type="ECO:0000313" key="2">
    <source>
        <dbReference type="EMBL" id="KKS05214.1"/>
    </source>
</evidence>
<gene>
    <name evidence="2" type="ORF">UU58_C0001G0074</name>
</gene>
<reference evidence="2 3" key="1">
    <citation type="journal article" date="2015" name="Nature">
        <title>rRNA introns, odd ribosomes, and small enigmatic genomes across a large radiation of phyla.</title>
        <authorList>
            <person name="Brown C.T."/>
            <person name="Hug L.A."/>
            <person name="Thomas B.C."/>
            <person name="Sharon I."/>
            <person name="Castelle C.J."/>
            <person name="Singh A."/>
            <person name="Wilkins M.J."/>
            <person name="Williams K.H."/>
            <person name="Banfield J.F."/>
        </authorList>
    </citation>
    <scope>NUCLEOTIDE SEQUENCE [LARGE SCALE GENOMIC DNA]</scope>
</reference>